<dbReference type="FunFam" id="3.90.1010.10:FF:000013">
    <property type="entry name" value="Iron-sulfur cluster assembly enzyme ISCU, mitochondrial"/>
    <property type="match status" value="1"/>
</dbReference>
<dbReference type="GO" id="GO:0016226">
    <property type="term" value="P:iron-sulfur cluster assembly"/>
    <property type="evidence" value="ECO:0007669"/>
    <property type="project" value="InterPro"/>
</dbReference>
<dbReference type="Gene3D" id="3.90.1010.10">
    <property type="match status" value="1"/>
</dbReference>
<dbReference type="NCBIfam" id="TIGR03419">
    <property type="entry name" value="NifU_clost"/>
    <property type="match status" value="1"/>
</dbReference>
<evidence type="ECO:0000259" key="1">
    <source>
        <dbReference type="Pfam" id="PF01592"/>
    </source>
</evidence>
<dbReference type="Proteomes" id="UP000230052">
    <property type="component" value="Unassembled WGS sequence"/>
</dbReference>
<dbReference type="Pfam" id="PF01592">
    <property type="entry name" value="NifU_N"/>
    <property type="match status" value="1"/>
</dbReference>
<protein>
    <submittedName>
        <fullName evidence="2">Fe-S cluster assembly scaffold protein NifU</fullName>
    </submittedName>
</protein>
<dbReference type="GO" id="GO:0005506">
    <property type="term" value="F:iron ion binding"/>
    <property type="evidence" value="ECO:0007669"/>
    <property type="project" value="InterPro"/>
</dbReference>
<sequence>MTDQAHLYSEKVMEHFRNPRNVGEIKDPDGIGHVGNPVCGDIMELYIKVKDGVIVDAKFKTFGCGAAIATSSMVTELVKGKTIDEALKISNRAVAEALGGLPPVKMHCSVLAEEALKSAIEDYVKRKK</sequence>
<gene>
    <name evidence="2" type="primary">nifU</name>
    <name evidence="2" type="ORF">COS99_05525</name>
</gene>
<feature type="domain" description="NIF system FeS cluster assembly NifU N-terminal" evidence="1">
    <location>
        <begin position="8"/>
        <end position="127"/>
    </location>
</feature>
<dbReference type="SUPFAM" id="SSF82649">
    <property type="entry name" value="SufE/NifU"/>
    <property type="match status" value="1"/>
</dbReference>
<dbReference type="InterPro" id="IPR002871">
    <property type="entry name" value="NIF_FeS_clus_asmbl_NifU_N"/>
</dbReference>
<comment type="caution">
    <text evidence="2">The sequence shown here is derived from an EMBL/GenBank/DDBJ whole genome shotgun (WGS) entry which is preliminary data.</text>
</comment>
<reference evidence="2 3" key="1">
    <citation type="submission" date="2017-09" db="EMBL/GenBank/DDBJ databases">
        <title>Depth-based differentiation of microbial function through sediment-hosted aquifers and enrichment of novel symbionts in the deep terrestrial subsurface.</title>
        <authorList>
            <person name="Probst A.J."/>
            <person name="Ladd B."/>
            <person name="Jarett J.K."/>
            <person name="Geller-Mcgrath D.E."/>
            <person name="Sieber C.M."/>
            <person name="Emerson J.B."/>
            <person name="Anantharaman K."/>
            <person name="Thomas B.C."/>
            <person name="Malmstrom R."/>
            <person name="Stieglmeier M."/>
            <person name="Klingl A."/>
            <person name="Woyke T."/>
            <person name="Ryan C.M."/>
            <person name="Banfield J.F."/>
        </authorList>
    </citation>
    <scope>NUCLEOTIDE SEQUENCE [LARGE SCALE GENOMIC DNA]</scope>
    <source>
        <strain evidence="2">CG07_land_8_20_14_0_80_42_15</strain>
    </source>
</reference>
<dbReference type="GO" id="GO:0051536">
    <property type="term" value="F:iron-sulfur cluster binding"/>
    <property type="evidence" value="ECO:0007669"/>
    <property type="project" value="InterPro"/>
</dbReference>
<dbReference type="EMBL" id="PEWV01000058">
    <property type="protein sequence ID" value="PIU41432.1"/>
    <property type="molecule type" value="Genomic_DNA"/>
</dbReference>
<dbReference type="PANTHER" id="PTHR10093">
    <property type="entry name" value="IRON-SULFUR CLUSTER ASSEMBLY ENZYME NIFU HOMOLOG"/>
    <property type="match status" value="1"/>
</dbReference>
<name>A0A2J0KSA2_9BACT</name>
<accession>A0A2J0KSA2</accession>
<dbReference type="InterPro" id="IPR017787">
    <property type="entry name" value="NIF_FeS_clus_asmbl_NifU-like"/>
</dbReference>
<organism evidence="2 3">
    <name type="scientific">Candidatus Aquitaenariimonas noxiae</name>
    <dbReference type="NCBI Taxonomy" id="1974741"/>
    <lineage>
        <taxon>Bacteria</taxon>
        <taxon>Pseudomonadati</taxon>
        <taxon>Candidatus Omnitrophota</taxon>
        <taxon>Candidatus Aquitaenariimonas</taxon>
    </lineage>
</organism>
<evidence type="ECO:0000313" key="2">
    <source>
        <dbReference type="EMBL" id="PIU41432.1"/>
    </source>
</evidence>
<dbReference type="AlphaFoldDB" id="A0A2J0KSA2"/>
<proteinExistence type="predicted"/>
<dbReference type="CDD" id="cd06664">
    <property type="entry name" value="IscU_like"/>
    <property type="match status" value="1"/>
</dbReference>
<evidence type="ECO:0000313" key="3">
    <source>
        <dbReference type="Proteomes" id="UP000230052"/>
    </source>
</evidence>